<dbReference type="AlphaFoldDB" id="A0A0C2SJY6"/>
<dbReference type="InParanoid" id="A0A0C2SJY6"/>
<name>A0A0C2SJY6_AMAMK</name>
<accession>A0A0C2SJY6</accession>
<dbReference type="HOGENOM" id="CLU_1402115_0_0_1"/>
<keyword evidence="2" id="KW-1185">Reference proteome</keyword>
<evidence type="ECO:0000313" key="1">
    <source>
        <dbReference type="EMBL" id="KIL54254.1"/>
    </source>
</evidence>
<dbReference type="Proteomes" id="UP000054549">
    <property type="component" value="Unassembled WGS sequence"/>
</dbReference>
<dbReference type="OrthoDB" id="3263422at2759"/>
<sequence length="194" mass="23008">MDIERQRNSFPLVKHWFREHFKENDTSDFSQLPKKLRFLEDELGCTITQARLDEMRHNLHSSFQELKSLMPSLLSSGGWLRCDQELQRICYVYMRRRYPELTLCERNWKVHVFLSEWYANWGRDRKKVKEEDTADENKAPAVVSTTTLLSKRLNEADDVDKLVIKKVNKGKGRAVDKEAGRRRALINPLFVSFF</sequence>
<proteinExistence type="predicted"/>
<dbReference type="EMBL" id="KN818857">
    <property type="protein sequence ID" value="KIL54254.1"/>
    <property type="molecule type" value="Genomic_DNA"/>
</dbReference>
<protein>
    <submittedName>
        <fullName evidence="1">Uncharacterized protein</fullName>
    </submittedName>
</protein>
<gene>
    <name evidence="1" type="ORF">M378DRAFT_182610</name>
</gene>
<organism evidence="1 2">
    <name type="scientific">Amanita muscaria (strain Koide BX008)</name>
    <dbReference type="NCBI Taxonomy" id="946122"/>
    <lineage>
        <taxon>Eukaryota</taxon>
        <taxon>Fungi</taxon>
        <taxon>Dikarya</taxon>
        <taxon>Basidiomycota</taxon>
        <taxon>Agaricomycotina</taxon>
        <taxon>Agaricomycetes</taxon>
        <taxon>Agaricomycetidae</taxon>
        <taxon>Agaricales</taxon>
        <taxon>Pluteineae</taxon>
        <taxon>Amanitaceae</taxon>
        <taxon>Amanita</taxon>
    </lineage>
</organism>
<reference evidence="1 2" key="1">
    <citation type="submission" date="2014-04" db="EMBL/GenBank/DDBJ databases">
        <title>Evolutionary Origins and Diversification of the Mycorrhizal Mutualists.</title>
        <authorList>
            <consortium name="DOE Joint Genome Institute"/>
            <consortium name="Mycorrhizal Genomics Consortium"/>
            <person name="Kohler A."/>
            <person name="Kuo A."/>
            <person name="Nagy L.G."/>
            <person name="Floudas D."/>
            <person name="Copeland A."/>
            <person name="Barry K.W."/>
            <person name="Cichocki N."/>
            <person name="Veneault-Fourrey C."/>
            <person name="LaButti K."/>
            <person name="Lindquist E.A."/>
            <person name="Lipzen A."/>
            <person name="Lundell T."/>
            <person name="Morin E."/>
            <person name="Murat C."/>
            <person name="Riley R."/>
            <person name="Ohm R."/>
            <person name="Sun H."/>
            <person name="Tunlid A."/>
            <person name="Henrissat B."/>
            <person name="Grigoriev I.V."/>
            <person name="Hibbett D.S."/>
            <person name="Martin F."/>
        </authorList>
    </citation>
    <scope>NUCLEOTIDE SEQUENCE [LARGE SCALE GENOMIC DNA]</scope>
    <source>
        <strain evidence="1 2">Koide BX008</strain>
    </source>
</reference>
<evidence type="ECO:0000313" key="2">
    <source>
        <dbReference type="Proteomes" id="UP000054549"/>
    </source>
</evidence>